<evidence type="ECO:0000256" key="7">
    <source>
        <dbReference type="RuleBase" id="RU363032"/>
    </source>
</evidence>
<dbReference type="Gene3D" id="1.10.3720.10">
    <property type="entry name" value="MetI-like"/>
    <property type="match status" value="1"/>
</dbReference>
<dbReference type="CDD" id="cd06261">
    <property type="entry name" value="TM_PBP2"/>
    <property type="match status" value="1"/>
</dbReference>
<evidence type="ECO:0000256" key="3">
    <source>
        <dbReference type="ARBA" id="ARBA00022475"/>
    </source>
</evidence>
<dbReference type="AlphaFoldDB" id="I9NSP9"/>
<evidence type="ECO:0000256" key="6">
    <source>
        <dbReference type="ARBA" id="ARBA00023136"/>
    </source>
</evidence>
<feature type="transmembrane region" description="Helical" evidence="7">
    <location>
        <begin position="191"/>
        <end position="217"/>
    </location>
</feature>
<dbReference type="SUPFAM" id="SSF161098">
    <property type="entry name" value="MetI-like"/>
    <property type="match status" value="1"/>
</dbReference>
<evidence type="ECO:0000256" key="5">
    <source>
        <dbReference type="ARBA" id="ARBA00022989"/>
    </source>
</evidence>
<dbReference type="Pfam" id="PF12911">
    <property type="entry name" value="OppC_N"/>
    <property type="match status" value="1"/>
</dbReference>
<evidence type="ECO:0000313" key="9">
    <source>
        <dbReference type="EMBL" id="AJQ28868.1"/>
    </source>
</evidence>
<accession>I9NSP9</accession>
<dbReference type="HOGENOM" id="CLU_028518_1_1_9"/>
<evidence type="ECO:0000256" key="1">
    <source>
        <dbReference type="ARBA" id="ARBA00004651"/>
    </source>
</evidence>
<feature type="domain" description="ABC transmembrane type-1" evidence="8">
    <location>
        <begin position="71"/>
        <end position="260"/>
    </location>
</feature>
<sequence length="278" mass="30041">MVNIKQLSIIYKIAAFILLLMLSGAIFAPVIAPYDPNQVLPDETLQSCSGAHLLGTDALGRDVFSRILYGARVSIRFAVAAALCTMLFGVTLGMISGYFGGIIDTIIQLLVNIFQGLPGMSMMIAIAGVMGPSTASLLLAVTLTSWAGFSRIVRGEVLKIREENYIEGVRSLGASAFYILVHYILPNIFNSLIILFTVRIGTVVLSIAALSFLGLGMQPPEADWGVMINDAKIYFRSYPNLLLAPGLCILALCASINLIGDALRDLFSIQQDINKQYL</sequence>
<dbReference type="PROSITE" id="PS50928">
    <property type="entry name" value="ABC_TM1"/>
    <property type="match status" value="1"/>
</dbReference>
<evidence type="ECO:0000259" key="8">
    <source>
        <dbReference type="PROSITE" id="PS50928"/>
    </source>
</evidence>
<evidence type="ECO:0000256" key="2">
    <source>
        <dbReference type="ARBA" id="ARBA00022448"/>
    </source>
</evidence>
<feature type="transmembrane region" description="Helical" evidence="7">
    <location>
        <begin position="9"/>
        <end position="32"/>
    </location>
</feature>
<gene>
    <name evidence="9" type="ORF">JBW_03529</name>
</gene>
<comment type="subcellular location">
    <subcellularLocation>
        <location evidence="1 7">Cell membrane</location>
        <topology evidence="1 7">Multi-pass membrane protein</topology>
    </subcellularLocation>
</comment>
<dbReference type="KEGG" id="pft:JBW_03529"/>
<feature type="transmembrane region" description="Helical" evidence="7">
    <location>
        <begin position="106"/>
        <end position="129"/>
    </location>
</feature>
<keyword evidence="6 7" id="KW-0472">Membrane</keyword>
<dbReference type="Proteomes" id="UP000005361">
    <property type="component" value="Chromosome"/>
</dbReference>
<dbReference type="GO" id="GO:0005886">
    <property type="term" value="C:plasma membrane"/>
    <property type="evidence" value="ECO:0007669"/>
    <property type="project" value="UniProtKB-SubCell"/>
</dbReference>
<dbReference type="RefSeq" id="WP_007956105.1">
    <property type="nucleotide sequence ID" value="NZ_CP010978.1"/>
</dbReference>
<feature type="transmembrane region" description="Helical" evidence="7">
    <location>
        <begin position="75"/>
        <end position="99"/>
    </location>
</feature>
<comment type="similarity">
    <text evidence="7">Belongs to the binding-protein-dependent transport system permease family.</text>
</comment>
<feature type="transmembrane region" description="Helical" evidence="7">
    <location>
        <begin position="135"/>
        <end position="153"/>
    </location>
</feature>
<dbReference type="Pfam" id="PF00528">
    <property type="entry name" value="BPD_transp_1"/>
    <property type="match status" value="1"/>
</dbReference>
<dbReference type="InterPro" id="IPR000515">
    <property type="entry name" value="MetI-like"/>
</dbReference>
<keyword evidence="3" id="KW-1003">Cell membrane</keyword>
<name>I9NSP9_9FIRM</name>
<dbReference type="PANTHER" id="PTHR43386:SF1">
    <property type="entry name" value="D,D-DIPEPTIDE TRANSPORT SYSTEM PERMEASE PROTEIN DDPC-RELATED"/>
    <property type="match status" value="1"/>
</dbReference>
<dbReference type="EMBL" id="CP010978">
    <property type="protein sequence ID" value="AJQ28868.1"/>
    <property type="molecule type" value="Genomic_DNA"/>
</dbReference>
<organism evidence="9 10">
    <name type="scientific">Pelosinus fermentans JBW45</name>
    <dbReference type="NCBI Taxonomy" id="1192197"/>
    <lineage>
        <taxon>Bacteria</taxon>
        <taxon>Bacillati</taxon>
        <taxon>Bacillota</taxon>
        <taxon>Negativicutes</taxon>
        <taxon>Selenomonadales</taxon>
        <taxon>Sporomusaceae</taxon>
        <taxon>Pelosinus</taxon>
    </lineage>
</organism>
<dbReference type="STRING" id="1192197.JBW_03529"/>
<dbReference type="InterPro" id="IPR025966">
    <property type="entry name" value="OppC_N"/>
</dbReference>
<proteinExistence type="inferred from homology"/>
<dbReference type="GO" id="GO:0055085">
    <property type="term" value="P:transmembrane transport"/>
    <property type="evidence" value="ECO:0007669"/>
    <property type="project" value="InterPro"/>
</dbReference>
<protein>
    <submittedName>
        <fullName evidence="9">ABC-type transporter, integral membrane subunit</fullName>
    </submittedName>
</protein>
<evidence type="ECO:0000313" key="10">
    <source>
        <dbReference type="Proteomes" id="UP000005361"/>
    </source>
</evidence>
<feature type="transmembrane region" description="Helical" evidence="7">
    <location>
        <begin position="238"/>
        <end position="259"/>
    </location>
</feature>
<dbReference type="PANTHER" id="PTHR43386">
    <property type="entry name" value="OLIGOPEPTIDE TRANSPORT SYSTEM PERMEASE PROTEIN APPC"/>
    <property type="match status" value="1"/>
</dbReference>
<keyword evidence="5 7" id="KW-1133">Transmembrane helix</keyword>
<dbReference type="InterPro" id="IPR050366">
    <property type="entry name" value="BP-dependent_transpt_permease"/>
</dbReference>
<keyword evidence="2 7" id="KW-0813">Transport</keyword>
<reference evidence="9 10" key="1">
    <citation type="journal article" date="2015" name="Genome Announc.">
        <title>Complete Genome Sequence of Pelosinus fermentans JBW45, a Member of a Remarkably Competitive Group of Negativicutes in the Firmicutes Phylum.</title>
        <authorList>
            <person name="De Leon K.B."/>
            <person name="Utturkar S.M."/>
            <person name="Camilleri L.B."/>
            <person name="Elias D.A."/>
            <person name="Arkin A.P."/>
            <person name="Fields M.W."/>
            <person name="Brown S.D."/>
            <person name="Wall J.D."/>
        </authorList>
    </citation>
    <scope>NUCLEOTIDE SEQUENCE [LARGE SCALE GENOMIC DNA]</scope>
    <source>
        <strain evidence="9 10">JBW45</strain>
    </source>
</reference>
<keyword evidence="4 7" id="KW-0812">Transmembrane</keyword>
<evidence type="ECO:0000256" key="4">
    <source>
        <dbReference type="ARBA" id="ARBA00022692"/>
    </source>
</evidence>
<dbReference type="InterPro" id="IPR035906">
    <property type="entry name" value="MetI-like_sf"/>
</dbReference>
<reference evidence="10" key="2">
    <citation type="submission" date="2015-02" db="EMBL/GenBank/DDBJ databases">
        <title>Complete Genome Sequence of Pelosinus fermentans JBW45.</title>
        <authorList>
            <person name="De Leon K.B."/>
            <person name="Utturkar S.M."/>
            <person name="Camilleri L.B."/>
            <person name="Arkin A.P."/>
            <person name="Fields M.W."/>
            <person name="Brown S.D."/>
            <person name="Wall J.D."/>
        </authorList>
    </citation>
    <scope>NUCLEOTIDE SEQUENCE [LARGE SCALE GENOMIC DNA]</scope>
    <source>
        <strain evidence="10">JBW45</strain>
    </source>
</reference>
<feature type="transmembrane region" description="Helical" evidence="7">
    <location>
        <begin position="165"/>
        <end position="185"/>
    </location>
</feature>